<dbReference type="PANTHER" id="PTHR37691">
    <property type="entry name" value="BLR3518 PROTEIN"/>
    <property type="match status" value="1"/>
</dbReference>
<feature type="chain" id="PRO_5020906074" evidence="1">
    <location>
        <begin position="29"/>
        <end position="155"/>
    </location>
</feature>
<keyword evidence="1" id="KW-0732">Signal</keyword>
<dbReference type="PANTHER" id="PTHR37691:SF1">
    <property type="entry name" value="BLR3518 PROTEIN"/>
    <property type="match status" value="1"/>
</dbReference>
<dbReference type="Proteomes" id="UP000295668">
    <property type="component" value="Unassembled WGS sequence"/>
</dbReference>
<dbReference type="RefSeq" id="WP_133262455.1">
    <property type="nucleotide sequence ID" value="NZ_SJCY01000005.1"/>
</dbReference>
<proteinExistence type="predicted"/>
<organism evidence="2 3">
    <name type="scientific">Pedobacter changchengzhani</name>
    <dbReference type="NCBI Taxonomy" id="2529274"/>
    <lineage>
        <taxon>Bacteria</taxon>
        <taxon>Pseudomonadati</taxon>
        <taxon>Bacteroidota</taxon>
        <taxon>Sphingobacteriia</taxon>
        <taxon>Sphingobacteriales</taxon>
        <taxon>Sphingobacteriaceae</taxon>
        <taxon>Pedobacter</taxon>
    </lineage>
</organism>
<accession>A0A4R5MM63</accession>
<comment type="caution">
    <text evidence="2">The sequence shown here is derived from an EMBL/GenBank/DDBJ whole genome shotgun (WGS) entry which is preliminary data.</text>
</comment>
<dbReference type="OrthoDB" id="678766at2"/>
<dbReference type="EMBL" id="SJCY01000005">
    <property type="protein sequence ID" value="TDG36209.1"/>
    <property type="molecule type" value="Genomic_DNA"/>
</dbReference>
<reference evidence="2 3" key="1">
    <citation type="submission" date="2019-02" db="EMBL/GenBank/DDBJ databases">
        <title>Pedobacter sp. nov., a novel speices isolated from soil of pinguins habitat in Antarcitica.</title>
        <authorList>
            <person name="He R.-H."/>
        </authorList>
    </citation>
    <scope>NUCLEOTIDE SEQUENCE [LARGE SCALE GENOMIC DNA]</scope>
    <source>
        <strain evidence="2 3">E01020</strain>
    </source>
</reference>
<protein>
    <submittedName>
        <fullName evidence="2">Uncharacterized protein</fullName>
    </submittedName>
</protein>
<evidence type="ECO:0000256" key="1">
    <source>
        <dbReference type="SAM" id="SignalP"/>
    </source>
</evidence>
<feature type="signal peptide" evidence="1">
    <location>
        <begin position="1"/>
        <end position="28"/>
    </location>
</feature>
<gene>
    <name evidence="2" type="ORF">EZJ43_09400</name>
</gene>
<sequence>MYLIKFQIKLTALILAFGLCFILKTVHAQDPIKHKIDVNNKAYKALYVINTADEKHIAGTLRNMNNALDDPRLKDNVTMELIAFGAGVAVYNKTGIFENQLKKLRDKGVHLLQCENTLKERKISKSTLFDFIEFVPSGNGQIIIRSSEGWAIVHP</sequence>
<dbReference type="Gene3D" id="3.40.1260.10">
    <property type="entry name" value="DsrEFH-like"/>
    <property type="match status" value="1"/>
</dbReference>
<dbReference type="InterPro" id="IPR003787">
    <property type="entry name" value="Sulphur_relay_DsrE/F-like"/>
</dbReference>
<evidence type="ECO:0000313" key="2">
    <source>
        <dbReference type="EMBL" id="TDG36209.1"/>
    </source>
</evidence>
<evidence type="ECO:0000313" key="3">
    <source>
        <dbReference type="Proteomes" id="UP000295668"/>
    </source>
</evidence>
<name>A0A4R5MM63_9SPHI</name>
<dbReference type="AlphaFoldDB" id="A0A4R5MM63"/>
<dbReference type="InterPro" id="IPR027396">
    <property type="entry name" value="DsrEFH-like"/>
</dbReference>
<dbReference type="Pfam" id="PF02635">
    <property type="entry name" value="DsrE"/>
    <property type="match status" value="1"/>
</dbReference>
<keyword evidence="3" id="KW-1185">Reference proteome</keyword>
<dbReference type="SUPFAM" id="SSF75169">
    <property type="entry name" value="DsrEFH-like"/>
    <property type="match status" value="1"/>
</dbReference>